<dbReference type="InterPro" id="IPR036259">
    <property type="entry name" value="MFS_trans_sf"/>
</dbReference>
<evidence type="ECO:0000256" key="5">
    <source>
        <dbReference type="ARBA" id="ARBA00023136"/>
    </source>
</evidence>
<dbReference type="PROSITE" id="PS50850">
    <property type="entry name" value="MFS"/>
    <property type="match status" value="1"/>
</dbReference>
<feature type="transmembrane region" description="Helical" evidence="7">
    <location>
        <begin position="115"/>
        <end position="133"/>
    </location>
</feature>
<evidence type="ECO:0000256" key="1">
    <source>
        <dbReference type="ARBA" id="ARBA00004141"/>
    </source>
</evidence>
<dbReference type="InterPro" id="IPR020846">
    <property type="entry name" value="MFS_dom"/>
</dbReference>
<feature type="compositionally biased region" description="Basic and acidic residues" evidence="6">
    <location>
        <begin position="13"/>
        <end position="28"/>
    </location>
</feature>
<feature type="region of interest" description="Disordered" evidence="6">
    <location>
        <begin position="1"/>
        <end position="34"/>
    </location>
</feature>
<keyword evidence="3 7" id="KW-0812">Transmembrane</keyword>
<feature type="transmembrane region" description="Helical" evidence="7">
    <location>
        <begin position="346"/>
        <end position="364"/>
    </location>
</feature>
<evidence type="ECO:0000256" key="6">
    <source>
        <dbReference type="SAM" id="MobiDB-lite"/>
    </source>
</evidence>
<feature type="transmembrane region" description="Helical" evidence="7">
    <location>
        <begin position="279"/>
        <end position="304"/>
    </location>
</feature>
<keyword evidence="10" id="KW-1185">Reference proteome</keyword>
<feature type="transmembrane region" description="Helical" evidence="7">
    <location>
        <begin position="403"/>
        <end position="424"/>
    </location>
</feature>
<dbReference type="SUPFAM" id="SSF103473">
    <property type="entry name" value="MFS general substrate transporter"/>
    <property type="match status" value="1"/>
</dbReference>
<dbReference type="FunFam" id="1.20.1250.20:FF:000013">
    <property type="entry name" value="MFS general substrate transporter"/>
    <property type="match status" value="1"/>
</dbReference>
<evidence type="ECO:0000256" key="7">
    <source>
        <dbReference type="SAM" id="Phobius"/>
    </source>
</evidence>
<dbReference type="OrthoDB" id="3639251at2759"/>
<dbReference type="GO" id="GO:0016020">
    <property type="term" value="C:membrane"/>
    <property type="evidence" value="ECO:0007669"/>
    <property type="project" value="UniProtKB-SubCell"/>
</dbReference>
<keyword evidence="5 7" id="KW-0472">Membrane</keyword>
<feature type="transmembrane region" description="Helical" evidence="7">
    <location>
        <begin position="370"/>
        <end position="391"/>
    </location>
</feature>
<protein>
    <recommendedName>
        <fullName evidence="8">Major facilitator superfamily (MFS) profile domain-containing protein</fullName>
    </recommendedName>
</protein>
<dbReference type="Gene3D" id="1.20.1250.20">
    <property type="entry name" value="MFS general substrate transporter like domains"/>
    <property type="match status" value="2"/>
</dbReference>
<feature type="transmembrane region" description="Helical" evidence="7">
    <location>
        <begin position="86"/>
        <end position="108"/>
    </location>
</feature>
<feature type="domain" description="Major facilitator superfamily (MFS) profile" evidence="8">
    <location>
        <begin position="48"/>
        <end position="463"/>
    </location>
</feature>
<evidence type="ECO:0000259" key="8">
    <source>
        <dbReference type="PROSITE" id="PS50850"/>
    </source>
</evidence>
<dbReference type="HOGENOM" id="CLU_001265_0_1_1"/>
<evidence type="ECO:0000313" key="9">
    <source>
        <dbReference type="EMBL" id="ETN36190.1"/>
    </source>
</evidence>
<feature type="transmembrane region" description="Helical" evidence="7">
    <location>
        <begin position="178"/>
        <end position="196"/>
    </location>
</feature>
<feature type="transmembrane region" description="Helical" evidence="7">
    <location>
        <begin position="208"/>
        <end position="230"/>
    </location>
</feature>
<organism evidence="9 10">
    <name type="scientific">Cyphellophora europaea (strain CBS 101466)</name>
    <name type="common">Phialophora europaea</name>
    <dbReference type="NCBI Taxonomy" id="1220924"/>
    <lineage>
        <taxon>Eukaryota</taxon>
        <taxon>Fungi</taxon>
        <taxon>Dikarya</taxon>
        <taxon>Ascomycota</taxon>
        <taxon>Pezizomycotina</taxon>
        <taxon>Eurotiomycetes</taxon>
        <taxon>Chaetothyriomycetidae</taxon>
        <taxon>Chaetothyriales</taxon>
        <taxon>Cyphellophoraceae</taxon>
        <taxon>Cyphellophora</taxon>
    </lineage>
</organism>
<dbReference type="EMBL" id="KB822725">
    <property type="protein sequence ID" value="ETN36190.1"/>
    <property type="molecule type" value="Genomic_DNA"/>
</dbReference>
<dbReference type="eggNOG" id="KOG2533">
    <property type="taxonomic scope" value="Eukaryota"/>
</dbReference>
<feature type="transmembrane region" description="Helical" evidence="7">
    <location>
        <begin position="48"/>
        <end position="74"/>
    </location>
</feature>
<dbReference type="AlphaFoldDB" id="W2RIN3"/>
<dbReference type="FunFam" id="1.20.1250.20:FF:000018">
    <property type="entry name" value="MFS transporter permease"/>
    <property type="match status" value="1"/>
</dbReference>
<accession>W2RIN3</accession>
<feature type="transmembrane region" description="Helical" evidence="7">
    <location>
        <begin position="436"/>
        <end position="458"/>
    </location>
</feature>
<keyword evidence="2" id="KW-0813">Transport</keyword>
<feature type="transmembrane region" description="Helical" evidence="7">
    <location>
        <begin position="316"/>
        <end position="334"/>
    </location>
</feature>
<feature type="transmembrane region" description="Helical" evidence="7">
    <location>
        <begin position="145"/>
        <end position="166"/>
    </location>
</feature>
<dbReference type="FunCoup" id="W2RIN3">
    <property type="interactions" value="6"/>
</dbReference>
<dbReference type="Proteomes" id="UP000030752">
    <property type="component" value="Unassembled WGS sequence"/>
</dbReference>
<dbReference type="PANTHER" id="PTHR43791:SF3">
    <property type="entry name" value="MAJOR FACILITATOR SUPERFAMILY (MFS) PROFILE DOMAIN-CONTAINING PROTEIN"/>
    <property type="match status" value="1"/>
</dbReference>
<dbReference type="VEuPathDB" id="FungiDB:HMPREF1541_08467"/>
<dbReference type="GeneID" id="19975806"/>
<dbReference type="PANTHER" id="PTHR43791">
    <property type="entry name" value="PERMEASE-RELATED"/>
    <property type="match status" value="1"/>
</dbReference>
<dbReference type="Pfam" id="PF07690">
    <property type="entry name" value="MFS_1"/>
    <property type="match status" value="1"/>
</dbReference>
<keyword evidence="4 7" id="KW-1133">Transmembrane helix</keyword>
<comment type="subcellular location">
    <subcellularLocation>
        <location evidence="1">Membrane</location>
        <topology evidence="1">Multi-pass membrane protein</topology>
    </subcellularLocation>
</comment>
<evidence type="ECO:0000256" key="4">
    <source>
        <dbReference type="ARBA" id="ARBA00022989"/>
    </source>
</evidence>
<sequence>MEHSSGEVNVRPELAEKQEPHVSHHDDIEASPSAVDEKKLVRKIDRRLLPILGCLYAVSLVDRGNMSFALVAGMMEDLSLNVGDRYSILVLVFFAFYVVFELPSNLVLPKAGPRNWLSFLGLSFGVVTIGMGFTRTWGHFLICRIFLGATEAGFLPGCTFLISVWYTRYEVGKRLASFWVLSVLANGFAGILAYGLTQMDGVQGLEGWRWIFIIEGCITCGIVVAAYLLIVDLPDKSEGFLKPHEKAAVIARINADRGDAESDAITKQKVLHHLKDWKLYAWMLLLFAAVVPGFSYNFFTPLILSQGMGFTRKQSLLMTAPPFVFAAIATYTSSWISDKYRLRGPVYVFHLTCCIAGMFITAYVKNPGARYFGVFLGLGMVQYCPMVVLAWQANNVTSTSKRAVASAITLIGSGLGGMCSGGAFKTSEAPLYQTGIYLSLGLYFLSLTIVAGMEYYFYKMNKEAREGKRKIEGMDDWYYTY</sequence>
<dbReference type="RefSeq" id="XP_008721008.1">
    <property type="nucleotide sequence ID" value="XM_008722786.1"/>
</dbReference>
<evidence type="ECO:0000256" key="2">
    <source>
        <dbReference type="ARBA" id="ARBA00022448"/>
    </source>
</evidence>
<dbReference type="GO" id="GO:0022857">
    <property type="term" value="F:transmembrane transporter activity"/>
    <property type="evidence" value="ECO:0007669"/>
    <property type="project" value="InterPro"/>
</dbReference>
<reference evidence="9 10" key="1">
    <citation type="submission" date="2013-03" db="EMBL/GenBank/DDBJ databases">
        <title>The Genome Sequence of Phialophora europaea CBS 101466.</title>
        <authorList>
            <consortium name="The Broad Institute Genomics Platform"/>
            <person name="Cuomo C."/>
            <person name="de Hoog S."/>
            <person name="Gorbushina A."/>
            <person name="Walker B."/>
            <person name="Young S.K."/>
            <person name="Zeng Q."/>
            <person name="Gargeya S."/>
            <person name="Fitzgerald M."/>
            <person name="Haas B."/>
            <person name="Abouelleil A."/>
            <person name="Allen A.W."/>
            <person name="Alvarado L."/>
            <person name="Arachchi H.M."/>
            <person name="Berlin A.M."/>
            <person name="Chapman S.B."/>
            <person name="Gainer-Dewar J."/>
            <person name="Goldberg J."/>
            <person name="Griggs A."/>
            <person name="Gujja S."/>
            <person name="Hansen M."/>
            <person name="Howarth C."/>
            <person name="Imamovic A."/>
            <person name="Ireland A."/>
            <person name="Larimer J."/>
            <person name="McCowan C."/>
            <person name="Murphy C."/>
            <person name="Pearson M."/>
            <person name="Poon T.W."/>
            <person name="Priest M."/>
            <person name="Roberts A."/>
            <person name="Saif S."/>
            <person name="Shea T."/>
            <person name="Sisk P."/>
            <person name="Sykes S."/>
            <person name="Wortman J."/>
            <person name="Nusbaum C."/>
            <person name="Birren B."/>
        </authorList>
    </citation>
    <scope>NUCLEOTIDE SEQUENCE [LARGE SCALE GENOMIC DNA]</scope>
    <source>
        <strain evidence="9 10">CBS 101466</strain>
    </source>
</reference>
<evidence type="ECO:0000313" key="10">
    <source>
        <dbReference type="Proteomes" id="UP000030752"/>
    </source>
</evidence>
<name>W2RIN3_CYPE1</name>
<gene>
    <name evidence="9" type="ORF">HMPREF1541_08467</name>
</gene>
<dbReference type="InParanoid" id="W2RIN3"/>
<dbReference type="InterPro" id="IPR011701">
    <property type="entry name" value="MFS"/>
</dbReference>
<evidence type="ECO:0000256" key="3">
    <source>
        <dbReference type="ARBA" id="ARBA00022692"/>
    </source>
</evidence>
<proteinExistence type="predicted"/>